<protein>
    <recommendedName>
        <fullName evidence="2">DJ-1/PfpI domain-containing protein</fullName>
    </recommendedName>
</protein>
<dbReference type="AlphaFoldDB" id="A0A0M0JVK5"/>
<dbReference type="SUPFAM" id="SSF52317">
    <property type="entry name" value="Class I glutamine amidotransferase-like"/>
    <property type="match status" value="1"/>
</dbReference>
<keyword evidence="1" id="KW-0677">Repeat</keyword>
<gene>
    <name evidence="3" type="ORF">Ctob_003968</name>
</gene>
<evidence type="ECO:0000259" key="2">
    <source>
        <dbReference type="Pfam" id="PF01965"/>
    </source>
</evidence>
<dbReference type="NCBIfam" id="TIGR01383">
    <property type="entry name" value="not_thiJ"/>
    <property type="match status" value="1"/>
</dbReference>
<evidence type="ECO:0000256" key="1">
    <source>
        <dbReference type="ARBA" id="ARBA00022737"/>
    </source>
</evidence>
<dbReference type="PANTHER" id="PTHR48094">
    <property type="entry name" value="PROTEIN/NUCLEIC ACID DEGLYCASE DJ-1-RELATED"/>
    <property type="match status" value="1"/>
</dbReference>
<dbReference type="InterPro" id="IPR029062">
    <property type="entry name" value="Class_I_gatase-like"/>
</dbReference>
<dbReference type="PANTHER" id="PTHR48094:SF12">
    <property type="entry name" value="PARKINSON DISEASE PROTEIN 7 HOMOLOG"/>
    <property type="match status" value="1"/>
</dbReference>
<name>A0A0M0JVK5_9EUKA</name>
<evidence type="ECO:0000313" key="4">
    <source>
        <dbReference type="Proteomes" id="UP000037460"/>
    </source>
</evidence>
<dbReference type="InterPro" id="IPR002818">
    <property type="entry name" value="DJ-1/PfpI"/>
</dbReference>
<dbReference type="Proteomes" id="UP000037460">
    <property type="component" value="Unassembled WGS sequence"/>
</dbReference>
<dbReference type="GO" id="GO:0005737">
    <property type="term" value="C:cytoplasm"/>
    <property type="evidence" value="ECO:0007669"/>
    <property type="project" value="TreeGrafter"/>
</dbReference>
<dbReference type="EMBL" id="JWZX01002199">
    <property type="protein sequence ID" value="KOO30580.1"/>
    <property type="molecule type" value="Genomic_DNA"/>
</dbReference>
<dbReference type="GO" id="GO:1903189">
    <property type="term" value="P:glyoxal metabolic process"/>
    <property type="evidence" value="ECO:0007669"/>
    <property type="project" value="TreeGrafter"/>
</dbReference>
<sequence>MAEAAKLTALVPVADGSEEIETVCIVDTFVRAGITVTLASVSGQTTVKCSRGVMLNADTLIADCEAKEYDCIAVPGGMPGAKTIGEHEAFIAMLKKHKEAGKVYGAICAAPAVVLMPHGLLGEGSATSHPAFADKMKETIAERYSEERVIVDGKVVTSRGPGTAIEFALTLITLLAGAEKAEAVKGPMLVK</sequence>
<dbReference type="OrthoDB" id="543156at2759"/>
<dbReference type="InterPro" id="IPR006287">
    <property type="entry name" value="DJ-1"/>
</dbReference>
<keyword evidence="4" id="KW-1185">Reference proteome</keyword>
<feature type="domain" description="DJ-1/PfpI" evidence="2">
    <location>
        <begin position="9"/>
        <end position="173"/>
    </location>
</feature>
<dbReference type="CDD" id="cd03135">
    <property type="entry name" value="GATase1_DJ-1"/>
    <property type="match status" value="1"/>
</dbReference>
<accession>A0A0M0JVK5</accession>
<reference evidence="4" key="1">
    <citation type="journal article" date="2015" name="PLoS Genet.">
        <title>Genome Sequence and Transcriptome Analyses of Chrysochromulina tobin: Metabolic Tools for Enhanced Algal Fitness in the Prominent Order Prymnesiales (Haptophyceae).</title>
        <authorList>
            <person name="Hovde B.T."/>
            <person name="Deodato C.R."/>
            <person name="Hunsperger H.M."/>
            <person name="Ryken S.A."/>
            <person name="Yost W."/>
            <person name="Jha R.K."/>
            <person name="Patterson J."/>
            <person name="Monnat R.J. Jr."/>
            <person name="Barlow S.B."/>
            <person name="Starkenburg S.R."/>
            <person name="Cattolico R.A."/>
        </authorList>
    </citation>
    <scope>NUCLEOTIDE SEQUENCE</scope>
    <source>
        <strain evidence="4">CCMP291</strain>
    </source>
</reference>
<comment type="caution">
    <text evidence="3">The sequence shown here is derived from an EMBL/GenBank/DDBJ whole genome shotgun (WGS) entry which is preliminary data.</text>
</comment>
<dbReference type="FunFam" id="3.40.50.880:FF:000015">
    <property type="entry name" value="Protein DJ-1 homolog C"/>
    <property type="match status" value="1"/>
</dbReference>
<dbReference type="InterPro" id="IPR050325">
    <property type="entry name" value="Prot/Nucl_acid_deglycase"/>
</dbReference>
<dbReference type="Gene3D" id="3.40.50.880">
    <property type="match status" value="1"/>
</dbReference>
<organism evidence="3 4">
    <name type="scientific">Chrysochromulina tobinii</name>
    <dbReference type="NCBI Taxonomy" id="1460289"/>
    <lineage>
        <taxon>Eukaryota</taxon>
        <taxon>Haptista</taxon>
        <taxon>Haptophyta</taxon>
        <taxon>Prymnesiophyceae</taxon>
        <taxon>Prymnesiales</taxon>
        <taxon>Chrysochromulinaceae</taxon>
        <taxon>Chrysochromulina</taxon>
    </lineage>
</organism>
<evidence type="ECO:0000313" key="3">
    <source>
        <dbReference type="EMBL" id="KOO30580.1"/>
    </source>
</evidence>
<dbReference type="Pfam" id="PF01965">
    <property type="entry name" value="DJ-1_PfpI"/>
    <property type="match status" value="1"/>
</dbReference>
<proteinExistence type="predicted"/>